<evidence type="ECO:0000313" key="8">
    <source>
        <dbReference type="EMBL" id="OGF26637.1"/>
    </source>
</evidence>
<accession>A0A1F5SIV5</accession>
<keyword evidence="4 6" id="KW-0689">Ribosomal protein</keyword>
<dbReference type="InterPro" id="IPR001787">
    <property type="entry name" value="Ribosomal_bL21"/>
</dbReference>
<name>A0A1F5SIV5_9BACT</name>
<reference evidence="8 9" key="1">
    <citation type="journal article" date="2016" name="Nat. Commun.">
        <title>Thousands of microbial genomes shed light on interconnected biogeochemical processes in an aquifer system.</title>
        <authorList>
            <person name="Anantharaman K."/>
            <person name="Brown C.T."/>
            <person name="Hug L.A."/>
            <person name="Sharon I."/>
            <person name="Castelle C.J."/>
            <person name="Probst A.J."/>
            <person name="Thomas B.C."/>
            <person name="Singh A."/>
            <person name="Wilkins M.J."/>
            <person name="Karaoz U."/>
            <person name="Brodie E.L."/>
            <person name="Williams K.H."/>
            <person name="Hubbard S.S."/>
            <person name="Banfield J.F."/>
        </authorList>
    </citation>
    <scope>NUCLEOTIDE SEQUENCE [LARGE SCALE GENOMIC DNA]</scope>
</reference>
<dbReference type="Pfam" id="PF00829">
    <property type="entry name" value="Ribosomal_L21p"/>
    <property type="match status" value="1"/>
</dbReference>
<dbReference type="PANTHER" id="PTHR21349">
    <property type="entry name" value="50S RIBOSOMAL PROTEIN L21"/>
    <property type="match status" value="1"/>
</dbReference>
<comment type="caution">
    <text evidence="8">The sequence shown here is derived from an EMBL/GenBank/DDBJ whole genome shotgun (WGS) entry which is preliminary data.</text>
</comment>
<dbReference type="GO" id="GO:0019843">
    <property type="term" value="F:rRNA binding"/>
    <property type="evidence" value="ECO:0007669"/>
    <property type="project" value="UniProtKB-UniRule"/>
</dbReference>
<protein>
    <recommendedName>
        <fullName evidence="6">Large ribosomal subunit protein bL21</fullName>
    </recommendedName>
</protein>
<dbReference type="InterPro" id="IPR018258">
    <property type="entry name" value="Ribosomal_bL21_CS"/>
</dbReference>
<sequence length="105" mass="11514">MSTIAIIKTGGKQYKVKEGQELKIEKLPAEAGTKVKLETLLIADGDSGEIKSLGAPSLGEQVSAEILETGKAKKITVVKYKSKTRYKRTRGHRQPYSKIKIEKIG</sequence>
<comment type="similarity">
    <text evidence="1 6 7">Belongs to the bacterial ribosomal protein bL21 family.</text>
</comment>
<evidence type="ECO:0000256" key="5">
    <source>
        <dbReference type="ARBA" id="ARBA00023274"/>
    </source>
</evidence>
<dbReference type="AlphaFoldDB" id="A0A1F5SIV5"/>
<dbReference type="SUPFAM" id="SSF141091">
    <property type="entry name" value="L21p-like"/>
    <property type="match status" value="1"/>
</dbReference>
<comment type="function">
    <text evidence="6 7">This protein binds to 23S rRNA in the presence of protein L20.</text>
</comment>
<dbReference type="PANTHER" id="PTHR21349:SF0">
    <property type="entry name" value="LARGE RIBOSOMAL SUBUNIT PROTEIN BL21M"/>
    <property type="match status" value="1"/>
</dbReference>
<evidence type="ECO:0000256" key="4">
    <source>
        <dbReference type="ARBA" id="ARBA00022980"/>
    </source>
</evidence>
<dbReference type="Proteomes" id="UP000178925">
    <property type="component" value="Unassembled WGS sequence"/>
</dbReference>
<dbReference type="InterPro" id="IPR036164">
    <property type="entry name" value="bL21-like_sf"/>
</dbReference>
<dbReference type="NCBIfam" id="TIGR00061">
    <property type="entry name" value="L21"/>
    <property type="match status" value="1"/>
</dbReference>
<dbReference type="PROSITE" id="PS01169">
    <property type="entry name" value="RIBOSOMAL_L21"/>
    <property type="match status" value="1"/>
</dbReference>
<evidence type="ECO:0000256" key="2">
    <source>
        <dbReference type="ARBA" id="ARBA00022730"/>
    </source>
</evidence>
<dbReference type="STRING" id="1797995.A2242_01620"/>
<evidence type="ECO:0000256" key="1">
    <source>
        <dbReference type="ARBA" id="ARBA00008563"/>
    </source>
</evidence>
<dbReference type="EMBL" id="MFGC01000038">
    <property type="protein sequence ID" value="OGF26637.1"/>
    <property type="molecule type" value="Genomic_DNA"/>
</dbReference>
<comment type="subunit">
    <text evidence="6">Part of the 50S ribosomal subunit. Contacts protein L20.</text>
</comment>
<organism evidence="8 9">
    <name type="scientific">Candidatus Falkowbacteria bacterium RIFOXYA2_FULL_47_9</name>
    <dbReference type="NCBI Taxonomy" id="1797995"/>
    <lineage>
        <taxon>Bacteria</taxon>
        <taxon>Candidatus Falkowiibacteriota</taxon>
    </lineage>
</organism>
<dbReference type="HAMAP" id="MF_01363">
    <property type="entry name" value="Ribosomal_bL21"/>
    <property type="match status" value="1"/>
</dbReference>
<dbReference type="GO" id="GO:0005737">
    <property type="term" value="C:cytoplasm"/>
    <property type="evidence" value="ECO:0007669"/>
    <property type="project" value="UniProtKB-ARBA"/>
</dbReference>
<evidence type="ECO:0000256" key="7">
    <source>
        <dbReference type="RuleBase" id="RU000562"/>
    </source>
</evidence>
<dbReference type="InterPro" id="IPR028909">
    <property type="entry name" value="bL21-like"/>
</dbReference>
<evidence type="ECO:0000256" key="3">
    <source>
        <dbReference type="ARBA" id="ARBA00022884"/>
    </source>
</evidence>
<dbReference type="GO" id="GO:0005840">
    <property type="term" value="C:ribosome"/>
    <property type="evidence" value="ECO:0007669"/>
    <property type="project" value="UniProtKB-KW"/>
</dbReference>
<dbReference type="GO" id="GO:0003735">
    <property type="term" value="F:structural constituent of ribosome"/>
    <property type="evidence" value="ECO:0007669"/>
    <property type="project" value="InterPro"/>
</dbReference>
<dbReference type="GO" id="GO:0006412">
    <property type="term" value="P:translation"/>
    <property type="evidence" value="ECO:0007669"/>
    <property type="project" value="UniProtKB-UniRule"/>
</dbReference>
<dbReference type="GO" id="GO:1990904">
    <property type="term" value="C:ribonucleoprotein complex"/>
    <property type="evidence" value="ECO:0007669"/>
    <property type="project" value="UniProtKB-KW"/>
</dbReference>
<evidence type="ECO:0000313" key="9">
    <source>
        <dbReference type="Proteomes" id="UP000178925"/>
    </source>
</evidence>
<keyword evidence="2 6" id="KW-0699">rRNA-binding</keyword>
<gene>
    <name evidence="6" type="primary">rplU</name>
    <name evidence="8" type="ORF">A2242_01620</name>
</gene>
<keyword evidence="3 6" id="KW-0694">RNA-binding</keyword>
<evidence type="ECO:0000256" key="6">
    <source>
        <dbReference type="HAMAP-Rule" id="MF_01363"/>
    </source>
</evidence>
<proteinExistence type="inferred from homology"/>
<keyword evidence="5 6" id="KW-0687">Ribonucleoprotein</keyword>